<gene>
    <name evidence="1" type="ORF">BJ980_000196</name>
</gene>
<evidence type="ECO:0000313" key="1">
    <source>
        <dbReference type="EMBL" id="NYG57273.1"/>
    </source>
</evidence>
<keyword evidence="2" id="KW-1185">Reference proteome</keyword>
<proteinExistence type="predicted"/>
<accession>A0A7Y9RYX2</accession>
<protein>
    <submittedName>
        <fullName evidence="1">Uncharacterized protein</fullName>
    </submittedName>
</protein>
<organism evidence="1 2">
    <name type="scientific">Nocardioides daedukensis</name>
    <dbReference type="NCBI Taxonomy" id="634462"/>
    <lineage>
        <taxon>Bacteria</taxon>
        <taxon>Bacillati</taxon>
        <taxon>Actinomycetota</taxon>
        <taxon>Actinomycetes</taxon>
        <taxon>Propionibacteriales</taxon>
        <taxon>Nocardioidaceae</taxon>
        <taxon>Nocardioides</taxon>
    </lineage>
</organism>
<reference evidence="1 2" key="1">
    <citation type="submission" date="2020-07" db="EMBL/GenBank/DDBJ databases">
        <title>Sequencing the genomes of 1000 actinobacteria strains.</title>
        <authorList>
            <person name="Klenk H.-P."/>
        </authorList>
    </citation>
    <scope>NUCLEOTIDE SEQUENCE [LARGE SCALE GENOMIC DNA]</scope>
    <source>
        <strain evidence="1 2">DSM 23819</strain>
    </source>
</reference>
<evidence type="ECO:0000313" key="2">
    <source>
        <dbReference type="Proteomes" id="UP000540656"/>
    </source>
</evidence>
<dbReference type="Proteomes" id="UP000540656">
    <property type="component" value="Unassembled WGS sequence"/>
</dbReference>
<name>A0A7Y9RYX2_9ACTN</name>
<dbReference type="EMBL" id="JACCAA010000001">
    <property type="protein sequence ID" value="NYG57273.1"/>
    <property type="molecule type" value="Genomic_DNA"/>
</dbReference>
<sequence>MQLLVVWAGGPLYAVEVRSDVTYADVVETLCSC</sequence>
<comment type="caution">
    <text evidence="1">The sequence shown here is derived from an EMBL/GenBank/DDBJ whole genome shotgun (WGS) entry which is preliminary data.</text>
</comment>
<dbReference type="AlphaFoldDB" id="A0A7Y9RYX2"/>